<reference evidence="11 12" key="1">
    <citation type="submission" date="2024-05" db="EMBL/GenBank/DDBJ databases">
        <authorList>
            <person name="Wallberg A."/>
        </authorList>
    </citation>
    <scope>NUCLEOTIDE SEQUENCE [LARGE SCALE GENOMIC DNA]</scope>
</reference>
<feature type="non-terminal residue" evidence="11">
    <location>
        <position position="579"/>
    </location>
</feature>
<dbReference type="InterPro" id="IPR037035">
    <property type="entry name" value="GK-like_C_sf"/>
</dbReference>
<evidence type="ECO:0000256" key="3">
    <source>
        <dbReference type="ARBA" id="ARBA00012101"/>
    </source>
</evidence>
<keyword evidence="12" id="KW-1185">Reference proteome</keyword>
<keyword evidence="7" id="KW-0418">Kinase</keyword>
<evidence type="ECO:0000256" key="7">
    <source>
        <dbReference type="ARBA" id="ARBA00022777"/>
    </source>
</evidence>
<keyword evidence="8" id="KW-0067">ATP-binding</keyword>
<dbReference type="GO" id="GO:0005524">
    <property type="term" value="F:ATP binding"/>
    <property type="evidence" value="ECO:0007669"/>
    <property type="project" value="UniProtKB-KW"/>
</dbReference>
<evidence type="ECO:0000256" key="2">
    <source>
        <dbReference type="ARBA" id="ARBA00005393"/>
    </source>
</evidence>
<accession>A0AAV2QJJ9</accession>
<name>A0AAV2QJJ9_MEGNR</name>
<comment type="caution">
    <text evidence="11">The sequence shown here is derived from an EMBL/GenBank/DDBJ whole genome shotgun (WGS) entry which is preliminary data.</text>
</comment>
<comment type="catalytic activity">
    <reaction evidence="1">
        <text>(R)-glycerate + ATP = (2R)-3-phosphoglycerate + ADP + H(+)</text>
        <dbReference type="Rhea" id="RHEA:23516"/>
        <dbReference type="ChEBI" id="CHEBI:15378"/>
        <dbReference type="ChEBI" id="CHEBI:16659"/>
        <dbReference type="ChEBI" id="CHEBI:30616"/>
        <dbReference type="ChEBI" id="CHEBI:58272"/>
        <dbReference type="ChEBI" id="CHEBI:456216"/>
        <dbReference type="EC" id="2.7.1.31"/>
    </reaction>
</comment>
<proteinExistence type="inferred from homology"/>
<evidence type="ECO:0000256" key="4">
    <source>
        <dbReference type="ARBA" id="ARBA00020720"/>
    </source>
</evidence>
<dbReference type="Proteomes" id="UP001497623">
    <property type="component" value="Unassembled WGS sequence"/>
</dbReference>
<dbReference type="Gene3D" id="3.40.1480.10">
    <property type="entry name" value="MOFRL domain"/>
    <property type="match status" value="1"/>
</dbReference>
<evidence type="ECO:0000256" key="5">
    <source>
        <dbReference type="ARBA" id="ARBA00022679"/>
    </source>
</evidence>
<dbReference type="PANTHER" id="PTHR12227:SF0">
    <property type="entry name" value="GLYCERATE KINASE"/>
    <property type="match status" value="1"/>
</dbReference>
<dbReference type="GO" id="GO:0008887">
    <property type="term" value="F:glycerate kinase activity"/>
    <property type="evidence" value="ECO:0007669"/>
    <property type="project" value="UniProtKB-EC"/>
</dbReference>
<dbReference type="GO" id="GO:0005737">
    <property type="term" value="C:cytoplasm"/>
    <property type="evidence" value="ECO:0007669"/>
    <property type="project" value="TreeGrafter"/>
</dbReference>
<dbReference type="InterPro" id="IPR039760">
    <property type="entry name" value="MOFRL_protein"/>
</dbReference>
<evidence type="ECO:0000256" key="6">
    <source>
        <dbReference type="ARBA" id="ARBA00022741"/>
    </source>
</evidence>
<dbReference type="InterPro" id="IPR007835">
    <property type="entry name" value="MOFRL"/>
</dbReference>
<dbReference type="InterPro" id="IPR038614">
    <property type="entry name" value="GK_N_sf"/>
</dbReference>
<protein>
    <recommendedName>
        <fullName evidence="4">Glycerate kinase</fullName>
        <ecNumber evidence="3">2.7.1.31</ecNumber>
    </recommendedName>
</protein>
<feature type="domain" description="MOFRL-associated" evidence="10">
    <location>
        <begin position="94"/>
        <end position="340"/>
    </location>
</feature>
<sequence>MRSVIPGLGSTRDTPGTHLIMKKLCLNSFVHCILCCISSRLSFVKRRTSEEKNMRTHLGASWDYEMITQDAPGCVLGLKGLNSNVKSTIKSMITAFESGIKSVQPKHLIGTFIQKEESSLCINGHNYPISKNVYVVGFGKAVMGMAAPLEHLLRIDGSSTHLQRGIISVPKGIQNTFSNRPELLLSENSVIEVIEGAKDNIPDDDALKATENITSLMKMLTKDDMLLVLISGGGSALLPAPKPPVSLAQKSQLIKSLSRAGVTINELNTVRKALSTVKGGKLAQMTNAPMISLILSDIINSPLDMIASGPTVLNSDPPDAAHEILKRYDVNVPEDVKAALINTSMESQRFDHVSNIIIGSNETALEAVKTNLEATGKCIPVILSSTLSGDAKTVGGYMVDLAKNIIHALKNSLDQTYIFKYLCITEDKFILLKEAITKGAKTETPLCLIFGGETTVEVQGKGRGGRNQEMVLAMSIALEKELPQLKFSGEIAFLSAGTDGIDGPTDVAGAVTFGIAKGNHLNVLTAVAHQNGLNPQSYLDNNDSYNYFKLIHEGAYHINTGHTGTNVMDLQILWINPKP</sequence>
<dbReference type="Pfam" id="PF05161">
    <property type="entry name" value="MOFRL"/>
    <property type="match status" value="1"/>
</dbReference>
<dbReference type="SUPFAM" id="SSF82544">
    <property type="entry name" value="GckA/TtuD-like"/>
    <property type="match status" value="1"/>
</dbReference>
<feature type="domain" description="MOFRL" evidence="9">
    <location>
        <begin position="446"/>
        <end position="569"/>
    </location>
</feature>
<dbReference type="Pfam" id="PF13660">
    <property type="entry name" value="DUF4147"/>
    <property type="match status" value="1"/>
</dbReference>
<evidence type="ECO:0000259" key="9">
    <source>
        <dbReference type="Pfam" id="PF05161"/>
    </source>
</evidence>
<keyword evidence="6" id="KW-0547">Nucleotide-binding</keyword>
<dbReference type="EC" id="2.7.1.31" evidence="3"/>
<dbReference type="Gene3D" id="3.40.50.10180">
    <property type="entry name" value="Glycerate kinase, MOFRL-like N-terminal domain"/>
    <property type="match status" value="1"/>
</dbReference>
<dbReference type="PANTHER" id="PTHR12227">
    <property type="entry name" value="GLYCERATE KINASE"/>
    <property type="match status" value="1"/>
</dbReference>
<organism evidence="11 12">
    <name type="scientific">Meganyctiphanes norvegica</name>
    <name type="common">Northern krill</name>
    <name type="synonym">Thysanopoda norvegica</name>
    <dbReference type="NCBI Taxonomy" id="48144"/>
    <lineage>
        <taxon>Eukaryota</taxon>
        <taxon>Metazoa</taxon>
        <taxon>Ecdysozoa</taxon>
        <taxon>Arthropoda</taxon>
        <taxon>Crustacea</taxon>
        <taxon>Multicrustacea</taxon>
        <taxon>Malacostraca</taxon>
        <taxon>Eumalacostraca</taxon>
        <taxon>Eucarida</taxon>
        <taxon>Euphausiacea</taxon>
        <taxon>Euphausiidae</taxon>
        <taxon>Meganyctiphanes</taxon>
    </lineage>
</organism>
<dbReference type="AlphaFoldDB" id="A0AAV2QJJ9"/>
<keyword evidence="5" id="KW-0808">Transferase</keyword>
<comment type="similarity">
    <text evidence="2">Belongs to the glycerate kinase type-2 family.</text>
</comment>
<dbReference type="EMBL" id="CAXKWB010007773">
    <property type="protein sequence ID" value="CAL4088342.1"/>
    <property type="molecule type" value="Genomic_DNA"/>
</dbReference>
<evidence type="ECO:0000259" key="10">
    <source>
        <dbReference type="Pfam" id="PF13660"/>
    </source>
</evidence>
<gene>
    <name evidence="11" type="ORF">MNOR_LOCUS13527</name>
</gene>
<evidence type="ECO:0000313" key="12">
    <source>
        <dbReference type="Proteomes" id="UP001497623"/>
    </source>
</evidence>
<evidence type="ECO:0000256" key="8">
    <source>
        <dbReference type="ARBA" id="ARBA00022840"/>
    </source>
</evidence>
<dbReference type="InterPro" id="IPR025286">
    <property type="entry name" value="MOFRL_assoc_dom"/>
</dbReference>
<dbReference type="FunFam" id="3.40.50.10180:FF:000001">
    <property type="entry name" value="Glycerate kinase"/>
    <property type="match status" value="1"/>
</dbReference>
<evidence type="ECO:0000313" key="11">
    <source>
        <dbReference type="EMBL" id="CAL4088342.1"/>
    </source>
</evidence>
<evidence type="ECO:0000256" key="1">
    <source>
        <dbReference type="ARBA" id="ARBA00000694"/>
    </source>
</evidence>